<accession>A0A4P6KS50</accession>
<sequence>MPNHTRLEEDLGANASNAQIQSIYDDLFTDQHHIDCLLARPLPPEVFRTAGALRDAVTSSMRILANVVIDNRSAHDG</sequence>
<gene>
    <name evidence="1" type="ORF">EWM63_02155</name>
</gene>
<dbReference type="RefSeq" id="WP_130185078.1">
    <property type="nucleotide sequence ID" value="NZ_CP035913.1"/>
</dbReference>
<evidence type="ECO:0000313" key="2">
    <source>
        <dbReference type="Proteomes" id="UP000290637"/>
    </source>
</evidence>
<keyword evidence="2" id="KW-1185">Reference proteome</keyword>
<name>A0A4P6KS50_9BURK</name>
<reference evidence="1 2" key="1">
    <citation type="submission" date="2019-02" db="EMBL/GenBank/DDBJ databases">
        <title>Draft Genome Sequences of Six Type Strains of the Genus Massilia.</title>
        <authorList>
            <person name="Miess H."/>
            <person name="Frediansyhah A."/>
            <person name="Gross H."/>
        </authorList>
    </citation>
    <scope>NUCLEOTIDE SEQUENCE [LARGE SCALE GENOMIC DNA]</scope>
    <source>
        <strain evidence="1 2">DSM 17473</strain>
    </source>
</reference>
<dbReference type="Proteomes" id="UP000290637">
    <property type="component" value="Chromosome"/>
</dbReference>
<proteinExistence type="predicted"/>
<dbReference type="EMBL" id="CP035913">
    <property type="protein sequence ID" value="QBE61941.1"/>
    <property type="molecule type" value="Genomic_DNA"/>
</dbReference>
<protein>
    <submittedName>
        <fullName evidence="1">Uncharacterized protein</fullName>
    </submittedName>
</protein>
<dbReference type="AlphaFoldDB" id="A0A4P6KS50"/>
<evidence type="ECO:0000313" key="1">
    <source>
        <dbReference type="EMBL" id="QBE61941.1"/>
    </source>
</evidence>
<dbReference type="KEGG" id="plue:EWM63_02155"/>
<organism evidence="1 2">
    <name type="scientific">Pseudoduganella lutea</name>
    <dbReference type="NCBI Taxonomy" id="321985"/>
    <lineage>
        <taxon>Bacteria</taxon>
        <taxon>Pseudomonadati</taxon>
        <taxon>Pseudomonadota</taxon>
        <taxon>Betaproteobacteria</taxon>
        <taxon>Burkholderiales</taxon>
        <taxon>Oxalobacteraceae</taxon>
        <taxon>Telluria group</taxon>
        <taxon>Pseudoduganella</taxon>
    </lineage>
</organism>